<dbReference type="SUPFAM" id="SSF69618">
    <property type="entry name" value="HemD-like"/>
    <property type="match status" value="1"/>
</dbReference>
<keyword evidence="2" id="KW-0808">Transferase</keyword>
<comment type="caution">
    <text evidence="2">The sequence shown here is derived from an EMBL/GenBank/DDBJ whole genome shotgun (WGS) entry which is preliminary data.</text>
</comment>
<evidence type="ECO:0000313" key="2">
    <source>
        <dbReference type="EMBL" id="GLQ16702.1"/>
    </source>
</evidence>
<dbReference type="Gene3D" id="3.40.50.10090">
    <property type="match status" value="2"/>
</dbReference>
<dbReference type="InterPro" id="IPR003754">
    <property type="entry name" value="4pyrrol_synth_uPrphyn_synth"/>
</dbReference>
<organism evidence="2 3">
    <name type="scientific">Maritalea porphyrae</name>
    <dbReference type="NCBI Taxonomy" id="880732"/>
    <lineage>
        <taxon>Bacteria</taxon>
        <taxon>Pseudomonadati</taxon>
        <taxon>Pseudomonadota</taxon>
        <taxon>Alphaproteobacteria</taxon>
        <taxon>Hyphomicrobiales</taxon>
        <taxon>Devosiaceae</taxon>
        <taxon>Maritalea</taxon>
    </lineage>
</organism>
<evidence type="ECO:0000313" key="3">
    <source>
        <dbReference type="Proteomes" id="UP001161405"/>
    </source>
</evidence>
<reference evidence="2" key="1">
    <citation type="journal article" date="2014" name="Int. J. Syst. Evol. Microbiol.">
        <title>Complete genome of a new Firmicutes species belonging to the dominant human colonic microbiota ('Ruminococcus bicirculans') reveals two chromosomes and a selective capacity to utilize plant glucans.</title>
        <authorList>
            <consortium name="NISC Comparative Sequencing Program"/>
            <person name="Wegmann U."/>
            <person name="Louis P."/>
            <person name="Goesmann A."/>
            <person name="Henrissat B."/>
            <person name="Duncan S.H."/>
            <person name="Flint H.J."/>
        </authorList>
    </citation>
    <scope>NUCLEOTIDE SEQUENCE</scope>
    <source>
        <strain evidence="2">NBRC 107169</strain>
    </source>
</reference>
<name>A0ABQ5URX7_9HYPH</name>
<protein>
    <submittedName>
        <fullName evidence="2">Uroporphyrinogen III methyltransferase</fullName>
    </submittedName>
</protein>
<proteinExistence type="predicted"/>
<dbReference type="GO" id="GO:0008168">
    <property type="term" value="F:methyltransferase activity"/>
    <property type="evidence" value="ECO:0007669"/>
    <property type="project" value="UniProtKB-KW"/>
</dbReference>
<dbReference type="CDD" id="cd06578">
    <property type="entry name" value="HemD"/>
    <property type="match status" value="1"/>
</dbReference>
<dbReference type="Proteomes" id="UP001161405">
    <property type="component" value="Unassembled WGS sequence"/>
</dbReference>
<dbReference type="GO" id="GO:0032259">
    <property type="term" value="P:methylation"/>
    <property type="evidence" value="ECO:0007669"/>
    <property type="project" value="UniProtKB-KW"/>
</dbReference>
<reference evidence="2" key="2">
    <citation type="submission" date="2023-01" db="EMBL/GenBank/DDBJ databases">
        <title>Draft genome sequence of Maritalea porphyrae strain NBRC 107169.</title>
        <authorList>
            <person name="Sun Q."/>
            <person name="Mori K."/>
        </authorList>
    </citation>
    <scope>NUCLEOTIDE SEQUENCE</scope>
    <source>
        <strain evidence="2">NBRC 107169</strain>
    </source>
</reference>
<sequence>MSGKTLLVTRPFPGGQKTVASLMDLGHQPMAAPLFSKRILPFDVPSPHNMVATIFTSANAVNAVLSAELEIGHQLLPCFTVGDTTAQVAENNGFHNVINAKGNVQDLIAMIKKMGLGGDYFYPCAIDRKSDIEQAFAGTEVTVRSTPVYEMIAAKSLPKPVINRLKEHLIDAVLLYSERAAAHFAQLCETEDIDISKLNFVCLSPSIWHRLESSGAKLGRVAEEPNENALFAQIDILSDGKSA</sequence>
<dbReference type="InterPro" id="IPR036108">
    <property type="entry name" value="4pyrrol_syn_uPrphyn_synt_sf"/>
</dbReference>
<gene>
    <name evidence="2" type="ORF">GCM10007879_09510</name>
</gene>
<feature type="domain" description="Tetrapyrrole biosynthesis uroporphyrinogen III synthase" evidence="1">
    <location>
        <begin position="18"/>
        <end position="231"/>
    </location>
</feature>
<keyword evidence="2" id="KW-0489">Methyltransferase</keyword>
<dbReference type="Pfam" id="PF02602">
    <property type="entry name" value="HEM4"/>
    <property type="match status" value="1"/>
</dbReference>
<dbReference type="RefSeq" id="WP_284362406.1">
    <property type="nucleotide sequence ID" value="NZ_BSNI01000002.1"/>
</dbReference>
<accession>A0ABQ5URX7</accession>
<evidence type="ECO:0000259" key="1">
    <source>
        <dbReference type="Pfam" id="PF02602"/>
    </source>
</evidence>
<dbReference type="EMBL" id="BSNI01000002">
    <property type="protein sequence ID" value="GLQ16702.1"/>
    <property type="molecule type" value="Genomic_DNA"/>
</dbReference>
<keyword evidence="3" id="KW-1185">Reference proteome</keyword>